<keyword evidence="4" id="KW-1003">Cell membrane</keyword>
<comment type="similarity">
    <text evidence="2">Belongs to the ABC-4 integral membrane protein family. LolC/E subfamily.</text>
</comment>
<dbReference type="Pfam" id="PF12704">
    <property type="entry name" value="MacB_PCD"/>
    <property type="match status" value="1"/>
</dbReference>
<comment type="caution">
    <text evidence="11">The sequence shown here is derived from an EMBL/GenBank/DDBJ whole genome shotgun (WGS) entry which is preliminary data.</text>
</comment>
<keyword evidence="7 8" id="KW-0472">Membrane</keyword>
<keyword evidence="12" id="KW-1185">Reference proteome</keyword>
<evidence type="ECO:0000256" key="5">
    <source>
        <dbReference type="ARBA" id="ARBA00022692"/>
    </source>
</evidence>
<accession>A0A839STQ7</accession>
<evidence type="ECO:0000313" key="12">
    <source>
        <dbReference type="Proteomes" id="UP000581135"/>
    </source>
</evidence>
<dbReference type="InterPro" id="IPR051447">
    <property type="entry name" value="Lipoprotein-release_system"/>
</dbReference>
<evidence type="ECO:0000256" key="7">
    <source>
        <dbReference type="ARBA" id="ARBA00023136"/>
    </source>
</evidence>
<dbReference type="GO" id="GO:0098797">
    <property type="term" value="C:plasma membrane protein complex"/>
    <property type="evidence" value="ECO:0007669"/>
    <property type="project" value="TreeGrafter"/>
</dbReference>
<dbReference type="AlphaFoldDB" id="A0A839STQ7"/>
<feature type="domain" description="MacB-like periplasmic core" evidence="10">
    <location>
        <begin position="31"/>
        <end position="235"/>
    </location>
</feature>
<evidence type="ECO:0000256" key="6">
    <source>
        <dbReference type="ARBA" id="ARBA00022989"/>
    </source>
</evidence>
<dbReference type="GO" id="GO:0042953">
    <property type="term" value="P:lipoprotein transport"/>
    <property type="evidence" value="ECO:0007669"/>
    <property type="project" value="InterPro"/>
</dbReference>
<dbReference type="InterPro" id="IPR003838">
    <property type="entry name" value="ABC3_permease_C"/>
</dbReference>
<feature type="transmembrane region" description="Helical" evidence="8">
    <location>
        <begin position="272"/>
        <end position="295"/>
    </location>
</feature>
<evidence type="ECO:0000256" key="4">
    <source>
        <dbReference type="ARBA" id="ARBA00022475"/>
    </source>
</evidence>
<name>A0A839STQ7_9PROT</name>
<feature type="transmembrane region" description="Helical" evidence="8">
    <location>
        <begin position="316"/>
        <end position="343"/>
    </location>
</feature>
<dbReference type="Pfam" id="PF02687">
    <property type="entry name" value="FtsX"/>
    <property type="match status" value="1"/>
</dbReference>
<keyword evidence="5 8" id="KW-0812">Transmembrane</keyword>
<dbReference type="PANTHER" id="PTHR30489">
    <property type="entry name" value="LIPOPROTEIN-RELEASING SYSTEM TRANSMEMBRANE PROTEIN LOLE"/>
    <property type="match status" value="1"/>
</dbReference>
<evidence type="ECO:0000313" key="11">
    <source>
        <dbReference type="EMBL" id="MBB3065872.1"/>
    </source>
</evidence>
<evidence type="ECO:0000259" key="10">
    <source>
        <dbReference type="Pfam" id="PF12704"/>
    </source>
</evidence>
<dbReference type="NCBIfam" id="TIGR02212">
    <property type="entry name" value="lolCE"/>
    <property type="match status" value="1"/>
</dbReference>
<evidence type="ECO:0000259" key="9">
    <source>
        <dbReference type="Pfam" id="PF02687"/>
    </source>
</evidence>
<keyword evidence="11" id="KW-0449">Lipoprotein</keyword>
<protein>
    <submittedName>
        <fullName evidence="11">Lipoprotein-releasing system permease protein</fullName>
    </submittedName>
</protein>
<dbReference type="InterPro" id="IPR025857">
    <property type="entry name" value="MacB_PCD"/>
</dbReference>
<dbReference type="InterPro" id="IPR011925">
    <property type="entry name" value="LolCE_TM"/>
</dbReference>
<sequence length="415" mass="45290">MIFGLFERMVAWRYLRSRRQEGFVNVIAGFSLLGICLGVATLIIVMSVMNGFRQELLGRILGVNGHLTVYSSGGTIKDFETAADKVRALDFVIQATPQVRGQAMVTAGQGASGAVVRGISLEELRNRKIIAENIVGGSLDEVGEKDGLVIGSRLARAFNVGAGGSLKLVSPQGNTTMLGTVPRIKTYRVAAVFEVGMYEYDSSFIYMPLEAAQIFFQVPGAVTDIEVFVKDADRMFLERSRVRDALGPTFVTQDWQQTNSSFFNALQVERNVMFLILTLIIVVAAFNIISGQIMLVKDKGRDIAILRTMGASRGMIMRIFLLSGASIGFVGTFLGLVLGVAFADNIQTIREWLEGLLGATVFDAEIYFLSQLPAVIDPMEVVSVVAMALGLSLLATLYPSWRAARLDPVEALRYE</sequence>
<dbReference type="GO" id="GO:0044874">
    <property type="term" value="P:lipoprotein localization to outer membrane"/>
    <property type="evidence" value="ECO:0007669"/>
    <property type="project" value="TreeGrafter"/>
</dbReference>
<evidence type="ECO:0000256" key="2">
    <source>
        <dbReference type="ARBA" id="ARBA00005236"/>
    </source>
</evidence>
<evidence type="ECO:0000256" key="1">
    <source>
        <dbReference type="ARBA" id="ARBA00004651"/>
    </source>
</evidence>
<dbReference type="PANTHER" id="PTHR30489:SF0">
    <property type="entry name" value="LIPOPROTEIN-RELEASING SYSTEM TRANSMEMBRANE PROTEIN LOLE"/>
    <property type="match status" value="1"/>
</dbReference>
<evidence type="ECO:0000256" key="3">
    <source>
        <dbReference type="ARBA" id="ARBA00022448"/>
    </source>
</evidence>
<reference evidence="11 12" key="1">
    <citation type="submission" date="2020-08" db="EMBL/GenBank/DDBJ databases">
        <title>Genomic Encyclopedia of Type Strains, Phase III (KMG-III): the genomes of soil and plant-associated and newly described type strains.</title>
        <authorList>
            <person name="Whitman W."/>
        </authorList>
    </citation>
    <scope>NUCLEOTIDE SEQUENCE [LARGE SCALE GENOMIC DNA]</scope>
    <source>
        <strain evidence="11 12">CECT 8803</strain>
    </source>
</reference>
<feature type="domain" description="ABC3 transporter permease C-terminal" evidence="9">
    <location>
        <begin position="275"/>
        <end position="408"/>
    </location>
</feature>
<feature type="transmembrane region" description="Helical" evidence="8">
    <location>
        <begin position="381"/>
        <end position="398"/>
    </location>
</feature>
<gene>
    <name evidence="11" type="ORF">FHR98_002168</name>
</gene>
<keyword evidence="6 8" id="KW-1133">Transmembrane helix</keyword>
<organism evidence="11 12">
    <name type="scientific">Limibacillus halophilus</name>
    <dbReference type="NCBI Taxonomy" id="1579333"/>
    <lineage>
        <taxon>Bacteria</taxon>
        <taxon>Pseudomonadati</taxon>
        <taxon>Pseudomonadota</taxon>
        <taxon>Alphaproteobacteria</taxon>
        <taxon>Rhodospirillales</taxon>
        <taxon>Rhodovibrionaceae</taxon>
        <taxon>Limibacillus</taxon>
    </lineage>
</organism>
<evidence type="ECO:0000256" key="8">
    <source>
        <dbReference type="SAM" id="Phobius"/>
    </source>
</evidence>
<dbReference type="EMBL" id="JACHXA010000005">
    <property type="protein sequence ID" value="MBB3065872.1"/>
    <property type="molecule type" value="Genomic_DNA"/>
</dbReference>
<proteinExistence type="inferred from homology"/>
<feature type="transmembrane region" description="Helical" evidence="8">
    <location>
        <begin position="23"/>
        <end position="49"/>
    </location>
</feature>
<dbReference type="RefSeq" id="WP_183416687.1">
    <property type="nucleotide sequence ID" value="NZ_JACHXA010000005.1"/>
</dbReference>
<keyword evidence="3" id="KW-0813">Transport</keyword>
<comment type="subcellular location">
    <subcellularLocation>
        <location evidence="1">Cell membrane</location>
        <topology evidence="1">Multi-pass membrane protein</topology>
    </subcellularLocation>
</comment>
<dbReference type="Proteomes" id="UP000581135">
    <property type="component" value="Unassembled WGS sequence"/>
</dbReference>